<keyword evidence="1" id="KW-0812">Transmembrane</keyword>
<feature type="transmembrane region" description="Helical" evidence="1">
    <location>
        <begin position="35"/>
        <end position="54"/>
    </location>
</feature>
<evidence type="ECO:0000256" key="1">
    <source>
        <dbReference type="SAM" id="Phobius"/>
    </source>
</evidence>
<protein>
    <submittedName>
        <fullName evidence="2">Uncharacterized protein</fullName>
    </submittedName>
</protein>
<name>A0ABD2I4T4_HETSC</name>
<keyword evidence="1" id="KW-1133">Transmembrane helix</keyword>
<organism evidence="2 3">
    <name type="scientific">Heterodera schachtii</name>
    <name type="common">Sugarbeet cyst nematode worm</name>
    <name type="synonym">Tylenchus schachtii</name>
    <dbReference type="NCBI Taxonomy" id="97005"/>
    <lineage>
        <taxon>Eukaryota</taxon>
        <taxon>Metazoa</taxon>
        <taxon>Ecdysozoa</taxon>
        <taxon>Nematoda</taxon>
        <taxon>Chromadorea</taxon>
        <taxon>Rhabditida</taxon>
        <taxon>Tylenchina</taxon>
        <taxon>Tylenchomorpha</taxon>
        <taxon>Tylenchoidea</taxon>
        <taxon>Heteroderidae</taxon>
        <taxon>Heteroderinae</taxon>
        <taxon>Heterodera</taxon>
    </lineage>
</organism>
<evidence type="ECO:0000313" key="2">
    <source>
        <dbReference type="EMBL" id="KAL3074158.1"/>
    </source>
</evidence>
<proteinExistence type="predicted"/>
<sequence>MVIVYRPYVSRWRRAWTVIKAKPRFWLKYYPEFSAGWYMLVPSAIICLGTRFYIGGYPNNYGMGWIEKPFYRQHFEVRRPDDQMVLKWRLPEEYPARFQTNRQSDCYPTTAHNKHYAWDVK</sequence>
<evidence type="ECO:0000313" key="3">
    <source>
        <dbReference type="Proteomes" id="UP001620645"/>
    </source>
</evidence>
<comment type="caution">
    <text evidence="2">The sequence shown here is derived from an EMBL/GenBank/DDBJ whole genome shotgun (WGS) entry which is preliminary data.</text>
</comment>
<reference evidence="2 3" key="1">
    <citation type="submission" date="2024-10" db="EMBL/GenBank/DDBJ databases">
        <authorList>
            <person name="Kim D."/>
        </authorList>
    </citation>
    <scope>NUCLEOTIDE SEQUENCE [LARGE SCALE GENOMIC DNA]</scope>
    <source>
        <strain evidence="2">Taebaek</strain>
    </source>
</reference>
<dbReference type="AlphaFoldDB" id="A0ABD2I4T4"/>
<dbReference type="Proteomes" id="UP001620645">
    <property type="component" value="Unassembled WGS sequence"/>
</dbReference>
<keyword evidence="1" id="KW-0472">Membrane</keyword>
<accession>A0ABD2I4T4</accession>
<dbReference type="EMBL" id="JBICCN010000357">
    <property type="protein sequence ID" value="KAL3074158.1"/>
    <property type="molecule type" value="Genomic_DNA"/>
</dbReference>
<keyword evidence="3" id="KW-1185">Reference proteome</keyword>
<gene>
    <name evidence="2" type="ORF">niasHS_014988</name>
</gene>